<dbReference type="EMBL" id="CP108222">
    <property type="protein sequence ID" value="WTT14863.1"/>
    <property type="molecule type" value="Genomic_DNA"/>
</dbReference>
<protein>
    <submittedName>
        <fullName evidence="4">TetR family transcriptional regulator</fullName>
    </submittedName>
</protein>
<feature type="DNA-binding region" description="H-T-H motif" evidence="2">
    <location>
        <begin position="31"/>
        <end position="50"/>
    </location>
</feature>
<dbReference type="Pfam" id="PF17926">
    <property type="entry name" value="TetR_C_21"/>
    <property type="match status" value="1"/>
</dbReference>
<dbReference type="InterPro" id="IPR036271">
    <property type="entry name" value="Tet_transcr_reg_TetR-rel_C_sf"/>
</dbReference>
<dbReference type="GO" id="GO:0003677">
    <property type="term" value="F:DNA binding"/>
    <property type="evidence" value="ECO:0007669"/>
    <property type="project" value="UniProtKB-UniRule"/>
</dbReference>
<keyword evidence="1 2" id="KW-0238">DNA-binding</keyword>
<dbReference type="PANTHER" id="PTHR30328">
    <property type="entry name" value="TRANSCRIPTIONAL REPRESSOR"/>
    <property type="match status" value="1"/>
</dbReference>
<dbReference type="InterPro" id="IPR050109">
    <property type="entry name" value="HTH-type_TetR-like_transc_reg"/>
</dbReference>
<reference evidence="4" key="1">
    <citation type="submission" date="2022-10" db="EMBL/GenBank/DDBJ databases">
        <title>The complete genomes of actinobacterial strains from the NBC collection.</title>
        <authorList>
            <person name="Joergensen T.S."/>
            <person name="Alvarez Arevalo M."/>
            <person name="Sterndorff E.B."/>
            <person name="Faurdal D."/>
            <person name="Vuksanovic O."/>
            <person name="Mourched A.-S."/>
            <person name="Charusanti P."/>
            <person name="Shaw S."/>
            <person name="Blin K."/>
            <person name="Weber T."/>
        </authorList>
    </citation>
    <scope>NUCLEOTIDE SEQUENCE</scope>
    <source>
        <strain evidence="4">NBC_00093</strain>
    </source>
</reference>
<feature type="domain" description="HTH tetR-type" evidence="3">
    <location>
        <begin position="8"/>
        <end position="68"/>
    </location>
</feature>
<evidence type="ECO:0000259" key="3">
    <source>
        <dbReference type="PROSITE" id="PS50977"/>
    </source>
</evidence>
<dbReference type="SUPFAM" id="SSF48498">
    <property type="entry name" value="Tetracyclin repressor-like, C-terminal domain"/>
    <property type="match status" value="1"/>
</dbReference>
<sequence>MSPSTSADSTRDRIVTAARAEFARYGIAGARITRIAKAARTSSERLYAYFRSKEELYAFVSEQEMAAVAKATRLDPTDLPEYAGRVHDYLIRHPDRFRLMSWGRLEMAGDPADLAMRETVRRKVEQLHRAQEAGQLDPSWEPIDILVFVNQIAMAWPSQLDLVEAAGDRVRDPSLAARRAAVVAAVRRLFPAAVDKGPAPG</sequence>
<dbReference type="PRINTS" id="PR00455">
    <property type="entry name" value="HTHTETR"/>
</dbReference>
<accession>A0AAU1ZU43</accession>
<gene>
    <name evidence="4" type="ORF">OHA22_04660</name>
</gene>
<evidence type="ECO:0000313" key="4">
    <source>
        <dbReference type="EMBL" id="WTT14863.1"/>
    </source>
</evidence>
<dbReference type="InterPro" id="IPR009057">
    <property type="entry name" value="Homeodomain-like_sf"/>
</dbReference>
<dbReference type="PANTHER" id="PTHR30328:SF54">
    <property type="entry name" value="HTH-TYPE TRANSCRIPTIONAL REPRESSOR SCO4008"/>
    <property type="match status" value="1"/>
</dbReference>
<name>A0AAU1ZU43_9ACTN</name>
<dbReference type="AlphaFoldDB" id="A0AAU1ZU43"/>
<dbReference type="GO" id="GO:0006355">
    <property type="term" value="P:regulation of DNA-templated transcription"/>
    <property type="evidence" value="ECO:0007669"/>
    <property type="project" value="UniProtKB-ARBA"/>
</dbReference>
<dbReference type="InterPro" id="IPR041467">
    <property type="entry name" value="Sco4008_C"/>
</dbReference>
<dbReference type="SUPFAM" id="SSF46689">
    <property type="entry name" value="Homeodomain-like"/>
    <property type="match status" value="1"/>
</dbReference>
<proteinExistence type="predicted"/>
<organism evidence="4">
    <name type="scientific">Streptomyces sp. NBC_00093</name>
    <dbReference type="NCBI Taxonomy" id="2975649"/>
    <lineage>
        <taxon>Bacteria</taxon>
        <taxon>Bacillati</taxon>
        <taxon>Actinomycetota</taxon>
        <taxon>Actinomycetes</taxon>
        <taxon>Kitasatosporales</taxon>
        <taxon>Streptomycetaceae</taxon>
        <taxon>Streptomyces</taxon>
    </lineage>
</organism>
<dbReference type="Pfam" id="PF00440">
    <property type="entry name" value="TetR_N"/>
    <property type="match status" value="1"/>
</dbReference>
<evidence type="ECO:0000256" key="1">
    <source>
        <dbReference type="ARBA" id="ARBA00023125"/>
    </source>
</evidence>
<dbReference type="Gene3D" id="1.10.357.10">
    <property type="entry name" value="Tetracycline Repressor, domain 2"/>
    <property type="match status" value="1"/>
</dbReference>
<evidence type="ECO:0000256" key="2">
    <source>
        <dbReference type="PROSITE-ProRule" id="PRU00335"/>
    </source>
</evidence>
<dbReference type="InterPro" id="IPR001647">
    <property type="entry name" value="HTH_TetR"/>
</dbReference>
<dbReference type="PROSITE" id="PS50977">
    <property type="entry name" value="HTH_TETR_2"/>
    <property type="match status" value="1"/>
</dbReference>